<dbReference type="EMBL" id="JAWXYG010000008">
    <property type="protein sequence ID" value="KAK4265649.1"/>
    <property type="molecule type" value="Genomic_DNA"/>
</dbReference>
<evidence type="ECO:0000313" key="3">
    <source>
        <dbReference type="Proteomes" id="UP001293593"/>
    </source>
</evidence>
<protein>
    <recommendedName>
        <fullName evidence="1">Serine aminopeptidase S33 domain-containing protein</fullName>
    </recommendedName>
</protein>
<keyword evidence="3" id="KW-1185">Reference proteome</keyword>
<feature type="domain" description="Serine aminopeptidase S33" evidence="1">
    <location>
        <begin position="36"/>
        <end position="132"/>
    </location>
</feature>
<sequence>MAQAAQDLAFQQQKVIILNKQGNKLVGILHDSGTSEIVILCHGLGASKEDNIMVNLASALEKAGISSFRFDFTGNGESEGSFGYGNYWREVDDLHAVIQHFHGANRRVIAIIGHSKGADVVLLYASKHHEVRTVFNLSGRYNLIEGLEESLGKDFMERIRKEGFIEVKINSGRYRVTEESLKDRLSINMHEECLKIDKESRVFTVHGSADQAIPVSDAYEFAKILPNHKLHIVEGANHIYAAHQAELSSVVVGFLKETLHQGTDA</sequence>
<dbReference type="Pfam" id="PF12146">
    <property type="entry name" value="Hydrolase_4"/>
    <property type="match status" value="1"/>
</dbReference>
<dbReference type="InterPro" id="IPR022742">
    <property type="entry name" value="Hydrolase_4"/>
</dbReference>
<dbReference type="AlphaFoldDB" id="A0AAE1JCP6"/>
<name>A0AAE1JCP6_9FABA</name>
<reference evidence="2" key="1">
    <citation type="submission" date="2023-10" db="EMBL/GenBank/DDBJ databases">
        <title>Chromosome-level genome of the transformable northern wattle, Acacia crassicarpa.</title>
        <authorList>
            <person name="Massaro I."/>
            <person name="Sinha N.R."/>
            <person name="Poethig S."/>
            <person name="Leichty A.R."/>
        </authorList>
    </citation>
    <scope>NUCLEOTIDE SEQUENCE</scope>
    <source>
        <strain evidence="2">Acra3RX</strain>
        <tissue evidence="2">Leaf</tissue>
    </source>
</reference>
<accession>A0AAE1JCP6</accession>
<comment type="caution">
    <text evidence="2">The sequence shown here is derived from an EMBL/GenBank/DDBJ whole genome shotgun (WGS) entry which is preliminary data.</text>
</comment>
<dbReference type="FunFam" id="3.40.50.1820:FF:000170">
    <property type="entry name" value="Alpha/beta-Hydrolases superfamily protein"/>
    <property type="match status" value="1"/>
</dbReference>
<organism evidence="2 3">
    <name type="scientific">Acacia crassicarpa</name>
    <name type="common">northern wattle</name>
    <dbReference type="NCBI Taxonomy" id="499986"/>
    <lineage>
        <taxon>Eukaryota</taxon>
        <taxon>Viridiplantae</taxon>
        <taxon>Streptophyta</taxon>
        <taxon>Embryophyta</taxon>
        <taxon>Tracheophyta</taxon>
        <taxon>Spermatophyta</taxon>
        <taxon>Magnoliopsida</taxon>
        <taxon>eudicotyledons</taxon>
        <taxon>Gunneridae</taxon>
        <taxon>Pentapetalae</taxon>
        <taxon>rosids</taxon>
        <taxon>fabids</taxon>
        <taxon>Fabales</taxon>
        <taxon>Fabaceae</taxon>
        <taxon>Caesalpinioideae</taxon>
        <taxon>mimosoid clade</taxon>
        <taxon>Acacieae</taxon>
        <taxon>Acacia</taxon>
    </lineage>
</organism>
<evidence type="ECO:0000259" key="1">
    <source>
        <dbReference type="Pfam" id="PF12146"/>
    </source>
</evidence>
<evidence type="ECO:0000313" key="2">
    <source>
        <dbReference type="EMBL" id="KAK4265649.1"/>
    </source>
</evidence>
<gene>
    <name evidence="2" type="ORF">QN277_026673</name>
</gene>
<dbReference type="PANTHER" id="PTHR42886">
    <property type="entry name" value="RE40534P-RELATED"/>
    <property type="match status" value="1"/>
</dbReference>
<dbReference type="Gene3D" id="3.40.50.1820">
    <property type="entry name" value="alpha/beta hydrolase"/>
    <property type="match status" value="1"/>
</dbReference>
<dbReference type="InterPro" id="IPR029058">
    <property type="entry name" value="AB_hydrolase_fold"/>
</dbReference>
<dbReference type="GO" id="GO:0005829">
    <property type="term" value="C:cytosol"/>
    <property type="evidence" value="ECO:0007669"/>
    <property type="project" value="TreeGrafter"/>
</dbReference>
<dbReference type="SUPFAM" id="SSF53474">
    <property type="entry name" value="alpha/beta-Hydrolases"/>
    <property type="match status" value="1"/>
</dbReference>
<proteinExistence type="predicted"/>
<dbReference type="Proteomes" id="UP001293593">
    <property type="component" value="Unassembled WGS sequence"/>
</dbReference>
<dbReference type="PANTHER" id="PTHR42886:SF49">
    <property type="entry name" value="BAAT_ACYL-COA THIOESTER HYDROLASE CARBOXY-TERMINAL PROTEIN"/>
    <property type="match status" value="1"/>
</dbReference>